<dbReference type="HOGENOM" id="CLU_049421_4_0_0"/>
<dbReference type="AlphaFoldDB" id="D1B8E0"/>
<keyword evidence="5" id="KW-0472">Membrane</keyword>
<protein>
    <submittedName>
        <fullName evidence="7">Lipid A biosynthesis acyltransferase</fullName>
    </submittedName>
</protein>
<dbReference type="Proteomes" id="UP000002030">
    <property type="component" value="Chromosome"/>
</dbReference>
<dbReference type="KEGG" id="tai:Taci_0306"/>
<proteinExistence type="predicted"/>
<keyword evidence="4" id="KW-0808">Transferase</keyword>
<gene>
    <name evidence="7" type="ordered locus">Taci_0306</name>
</gene>
<keyword evidence="3" id="KW-0997">Cell inner membrane</keyword>
<dbReference type="PANTHER" id="PTHR30606:SF10">
    <property type="entry name" value="PHOSPHATIDYLINOSITOL MANNOSIDE ACYLTRANSFERASE"/>
    <property type="match status" value="1"/>
</dbReference>
<keyword evidence="2" id="KW-1003">Cell membrane</keyword>
<evidence type="ECO:0000256" key="2">
    <source>
        <dbReference type="ARBA" id="ARBA00022475"/>
    </source>
</evidence>
<dbReference type="STRING" id="525903.Taci_0306"/>
<dbReference type="CDD" id="cd07984">
    <property type="entry name" value="LPLAT_LABLAT-like"/>
    <property type="match status" value="1"/>
</dbReference>
<dbReference type="InterPro" id="IPR004960">
    <property type="entry name" value="LipA_acyltrans"/>
</dbReference>
<dbReference type="eggNOG" id="COG1560">
    <property type="taxonomic scope" value="Bacteria"/>
</dbReference>
<dbReference type="GO" id="GO:0005886">
    <property type="term" value="C:plasma membrane"/>
    <property type="evidence" value="ECO:0007669"/>
    <property type="project" value="UniProtKB-SubCell"/>
</dbReference>
<reference evidence="7 8" key="1">
    <citation type="journal article" date="2009" name="Stand. Genomic Sci.">
        <title>Complete genome sequence of Thermanaerovibrio acidaminovorans type strain (Su883).</title>
        <authorList>
            <person name="Chovatia M."/>
            <person name="Sikorski J."/>
            <person name="Schroder M."/>
            <person name="Lapidus A."/>
            <person name="Nolan M."/>
            <person name="Tice H."/>
            <person name="Glavina Del Rio T."/>
            <person name="Copeland A."/>
            <person name="Cheng J.F."/>
            <person name="Lucas S."/>
            <person name="Chen F."/>
            <person name="Bruce D."/>
            <person name="Goodwin L."/>
            <person name="Pitluck S."/>
            <person name="Ivanova N."/>
            <person name="Mavromatis K."/>
            <person name="Ovchinnikova G."/>
            <person name="Pati A."/>
            <person name="Chen A."/>
            <person name="Palaniappan K."/>
            <person name="Land M."/>
            <person name="Hauser L."/>
            <person name="Chang Y.J."/>
            <person name="Jeffries C.D."/>
            <person name="Chain P."/>
            <person name="Saunders E."/>
            <person name="Detter J.C."/>
            <person name="Brettin T."/>
            <person name="Rohde M."/>
            <person name="Goker M."/>
            <person name="Spring S."/>
            <person name="Bristow J."/>
            <person name="Markowitz V."/>
            <person name="Hugenholtz P."/>
            <person name="Kyrpides N.C."/>
            <person name="Klenk H.P."/>
            <person name="Eisen J.A."/>
        </authorList>
    </citation>
    <scope>NUCLEOTIDE SEQUENCE [LARGE SCALE GENOMIC DNA]</scope>
    <source>
        <strain evidence="8">ATCC 49978 / DSM 6589 / Su883</strain>
    </source>
</reference>
<sequence length="298" mass="32638">MEQPLIYRGLNLVGALFRSLGHRRALELGGSLGELVGRASPRRLEEASRRCSRVLGILPGEAREVVLGAYRHFGMALAELMRFPVMGRDLLDLVEFQDLERLDRALSLGRGAIILSCHMGNWELTAAALALLGYPIRVVAADQRDPRVNQTLVNLRSSCGVVTIGKATDLKGVFRCLEEGGALAVLLDQDAKAKGIVSDFLGFPASTPLGPVKLARKLGCPVVPCRSQRSLSDPTRHSVRFLDPLKGPNGEEFGLDEAGSVGVCNRLLSGWIREVPQQWMWMYDRWASTVPREAWTAA</sequence>
<evidence type="ECO:0000256" key="3">
    <source>
        <dbReference type="ARBA" id="ARBA00022519"/>
    </source>
</evidence>
<dbReference type="RefSeq" id="WP_012869059.1">
    <property type="nucleotide sequence ID" value="NC_013522.1"/>
</dbReference>
<dbReference type="Pfam" id="PF03279">
    <property type="entry name" value="Lip_A_acyltrans"/>
    <property type="match status" value="1"/>
</dbReference>
<evidence type="ECO:0000256" key="6">
    <source>
        <dbReference type="ARBA" id="ARBA00023315"/>
    </source>
</evidence>
<dbReference type="OrthoDB" id="9801955at2"/>
<dbReference type="EnsemblBacteria" id="ACZ18543">
    <property type="protein sequence ID" value="ACZ18543"/>
    <property type="gene ID" value="Taci_0306"/>
</dbReference>
<comment type="subcellular location">
    <subcellularLocation>
        <location evidence="1">Cell inner membrane</location>
    </subcellularLocation>
</comment>
<name>D1B8E0_THEAS</name>
<dbReference type="EMBL" id="CP001818">
    <property type="protein sequence ID" value="ACZ18543.1"/>
    <property type="molecule type" value="Genomic_DNA"/>
</dbReference>
<accession>D1B8E0</accession>
<evidence type="ECO:0000313" key="8">
    <source>
        <dbReference type="Proteomes" id="UP000002030"/>
    </source>
</evidence>
<evidence type="ECO:0000256" key="4">
    <source>
        <dbReference type="ARBA" id="ARBA00022679"/>
    </source>
</evidence>
<organism evidence="7 8">
    <name type="scientific">Thermanaerovibrio acidaminovorans (strain ATCC 49978 / DSM 6589 / Su883)</name>
    <name type="common">Selenomonas acidaminovorans</name>
    <dbReference type="NCBI Taxonomy" id="525903"/>
    <lineage>
        <taxon>Bacteria</taxon>
        <taxon>Thermotogati</taxon>
        <taxon>Synergistota</taxon>
        <taxon>Synergistia</taxon>
        <taxon>Synergistales</taxon>
        <taxon>Synergistaceae</taxon>
        <taxon>Thermanaerovibrio</taxon>
    </lineage>
</organism>
<dbReference type="GO" id="GO:0009247">
    <property type="term" value="P:glycolipid biosynthetic process"/>
    <property type="evidence" value="ECO:0007669"/>
    <property type="project" value="UniProtKB-ARBA"/>
</dbReference>
<evidence type="ECO:0000256" key="5">
    <source>
        <dbReference type="ARBA" id="ARBA00023136"/>
    </source>
</evidence>
<dbReference type="PANTHER" id="PTHR30606">
    <property type="entry name" value="LIPID A BIOSYNTHESIS LAUROYL ACYLTRANSFERASE"/>
    <property type="match status" value="1"/>
</dbReference>
<keyword evidence="8" id="KW-1185">Reference proteome</keyword>
<evidence type="ECO:0000313" key="7">
    <source>
        <dbReference type="EMBL" id="ACZ18543.1"/>
    </source>
</evidence>
<evidence type="ECO:0000256" key="1">
    <source>
        <dbReference type="ARBA" id="ARBA00004533"/>
    </source>
</evidence>
<keyword evidence="6 7" id="KW-0012">Acyltransferase</keyword>
<dbReference type="GO" id="GO:0016746">
    <property type="term" value="F:acyltransferase activity"/>
    <property type="evidence" value="ECO:0007669"/>
    <property type="project" value="UniProtKB-KW"/>
</dbReference>